<dbReference type="InterPro" id="IPR035234">
    <property type="entry name" value="IgGFc-bd_N"/>
</dbReference>
<evidence type="ECO:0000313" key="3">
    <source>
        <dbReference type="Proteomes" id="UP000507470"/>
    </source>
</evidence>
<evidence type="ECO:0000259" key="1">
    <source>
        <dbReference type="Pfam" id="PF17517"/>
    </source>
</evidence>
<dbReference type="PANTHER" id="PTHR46534">
    <property type="entry name" value="IGGFC_BINDING DOMAIN-CONTAINING PROTEIN"/>
    <property type="match status" value="1"/>
</dbReference>
<dbReference type="Pfam" id="PF17517">
    <property type="entry name" value="IgGFc_binding"/>
    <property type="match status" value="1"/>
</dbReference>
<dbReference type="EMBL" id="CACVKT020005231">
    <property type="protein sequence ID" value="CAC5393912.1"/>
    <property type="molecule type" value="Genomic_DNA"/>
</dbReference>
<gene>
    <name evidence="2" type="ORF">MCOR_28724</name>
</gene>
<name>A0A6J8CEZ5_MYTCO</name>
<protein>
    <recommendedName>
        <fullName evidence="1">IgGFc-binding protein N-terminal domain-containing protein</fullName>
    </recommendedName>
</protein>
<dbReference type="OrthoDB" id="6161064at2759"/>
<reference evidence="2 3" key="1">
    <citation type="submission" date="2020-06" db="EMBL/GenBank/DDBJ databases">
        <authorList>
            <person name="Li R."/>
            <person name="Bekaert M."/>
        </authorList>
    </citation>
    <scope>NUCLEOTIDE SEQUENCE [LARGE SCALE GENOMIC DNA]</scope>
    <source>
        <strain evidence="3">wild</strain>
    </source>
</reference>
<keyword evidence="3" id="KW-1185">Reference proteome</keyword>
<feature type="domain" description="IgGFc-binding protein N-terminal" evidence="1">
    <location>
        <begin position="14"/>
        <end position="296"/>
    </location>
</feature>
<proteinExistence type="predicted"/>
<evidence type="ECO:0000313" key="2">
    <source>
        <dbReference type="EMBL" id="CAC5393912.1"/>
    </source>
</evidence>
<accession>A0A6J8CEZ5</accession>
<organism evidence="2 3">
    <name type="scientific">Mytilus coruscus</name>
    <name type="common">Sea mussel</name>
    <dbReference type="NCBI Taxonomy" id="42192"/>
    <lineage>
        <taxon>Eukaryota</taxon>
        <taxon>Metazoa</taxon>
        <taxon>Spiralia</taxon>
        <taxon>Lophotrochozoa</taxon>
        <taxon>Mollusca</taxon>
        <taxon>Bivalvia</taxon>
        <taxon>Autobranchia</taxon>
        <taxon>Pteriomorphia</taxon>
        <taxon>Mytilida</taxon>
        <taxon>Mytiloidea</taxon>
        <taxon>Mytilidae</taxon>
        <taxon>Mytilinae</taxon>
        <taxon>Mytilus</taxon>
    </lineage>
</organism>
<dbReference type="PANTHER" id="PTHR46534:SF1">
    <property type="entry name" value="IGGFC-BINDING PROTEIN N-TERMINAL DOMAIN-CONTAINING PROTEIN"/>
    <property type="match status" value="1"/>
</dbReference>
<dbReference type="AlphaFoldDB" id="A0A6J8CEZ5"/>
<sequence length="316" mass="35294">MSYCSESADRYSEGYLAIPTDLLSTKYIIPMYTPRLERYVNYNGLFVIAAFKPDTIVNIYMKGNKAALPYTNVVLHQYETYQVSKAQDLSGTLIISTEPIAVVTGHVANQVTAGGLNPFIEMVLPSDQWDRVYVIPHIASRPSKIVRIYSNKPTNVTIHYLDKIKSSSIPERDYLDFDHGTISYFSSKNDVMVMVFPKGLADNSGDSFMMTVPGINQYLSAYEFAVPSGFTNYISITVLSNAVDGFILDGNPMHHENASHIFGETNHYSTFTMPIHSGVHQISHKDNVRFGLWVYGNGPKDGYGYPAGMAFRTNTN</sequence>
<dbReference type="Proteomes" id="UP000507470">
    <property type="component" value="Unassembled WGS sequence"/>
</dbReference>